<proteinExistence type="predicted"/>
<evidence type="ECO:0008006" key="4">
    <source>
        <dbReference type="Google" id="ProtNLM"/>
    </source>
</evidence>
<protein>
    <recommendedName>
        <fullName evidence="4">Protein sip-5</fullName>
    </recommendedName>
</protein>
<evidence type="ECO:0000313" key="2">
    <source>
        <dbReference type="EMBL" id="GAA5069659.1"/>
    </source>
</evidence>
<reference evidence="3" key="1">
    <citation type="journal article" date="2019" name="Int. J. Syst. Evol. Microbiol.">
        <title>The Global Catalogue of Microorganisms (GCM) 10K type strain sequencing project: providing services to taxonomists for standard genome sequencing and annotation.</title>
        <authorList>
            <consortium name="The Broad Institute Genomics Platform"/>
            <consortium name="The Broad Institute Genome Sequencing Center for Infectious Disease"/>
            <person name="Wu L."/>
            <person name="Ma J."/>
        </authorList>
    </citation>
    <scope>NUCLEOTIDE SEQUENCE [LARGE SCALE GENOMIC DNA]</scope>
    <source>
        <strain evidence="3">JCM 19212</strain>
    </source>
</reference>
<keyword evidence="3" id="KW-1185">Reference proteome</keyword>
<dbReference type="RefSeq" id="WP_158982815.1">
    <property type="nucleotide sequence ID" value="NZ_BAABKY010000001.1"/>
</dbReference>
<evidence type="ECO:0000256" key="1">
    <source>
        <dbReference type="SAM" id="MobiDB-lite"/>
    </source>
</evidence>
<sequence>MASSKRPRALSFQQRIAKVQQTEDALEAKERAAATDLGRLRDSWRAAWTPWRIVIAGVAAGFVVGRSEPLRAIGKSGGLMQLVSMVSSLVAGGKAQVAAEEAGDAKREVQHANLEEGVGTATPTDASTTQPQPSKIDEEAMALARAEALLRAARSATVDQVNS</sequence>
<evidence type="ECO:0000313" key="3">
    <source>
        <dbReference type="Proteomes" id="UP001501083"/>
    </source>
</evidence>
<accession>A0ABP9L384</accession>
<feature type="compositionally biased region" description="Polar residues" evidence="1">
    <location>
        <begin position="121"/>
        <end position="133"/>
    </location>
</feature>
<organism evidence="2 3">
    <name type="scientific">Lysobacter panacisoli</name>
    <dbReference type="NCBI Taxonomy" id="1255263"/>
    <lineage>
        <taxon>Bacteria</taxon>
        <taxon>Pseudomonadati</taxon>
        <taxon>Pseudomonadota</taxon>
        <taxon>Gammaproteobacteria</taxon>
        <taxon>Lysobacterales</taxon>
        <taxon>Lysobacteraceae</taxon>
        <taxon>Lysobacter</taxon>
    </lineage>
</organism>
<feature type="region of interest" description="Disordered" evidence="1">
    <location>
        <begin position="115"/>
        <end position="136"/>
    </location>
</feature>
<dbReference type="EMBL" id="BAABKY010000001">
    <property type="protein sequence ID" value="GAA5069659.1"/>
    <property type="molecule type" value="Genomic_DNA"/>
</dbReference>
<gene>
    <name evidence="2" type="ORF">GCM10025759_06700</name>
</gene>
<comment type="caution">
    <text evidence="2">The sequence shown here is derived from an EMBL/GenBank/DDBJ whole genome shotgun (WGS) entry which is preliminary data.</text>
</comment>
<dbReference type="Proteomes" id="UP001501083">
    <property type="component" value="Unassembled WGS sequence"/>
</dbReference>
<name>A0ABP9L384_9GAMM</name>